<evidence type="ECO:0000256" key="6">
    <source>
        <dbReference type="RuleBase" id="RU000481"/>
    </source>
</evidence>
<dbReference type="Pfam" id="PF00155">
    <property type="entry name" value="Aminotran_1_2"/>
    <property type="match status" value="1"/>
</dbReference>
<organism evidence="8 9">
    <name type="scientific">Fusibacter bizertensis</name>
    <dbReference type="NCBI Taxonomy" id="1488331"/>
    <lineage>
        <taxon>Bacteria</taxon>
        <taxon>Bacillati</taxon>
        <taxon>Bacillota</taxon>
        <taxon>Clostridia</taxon>
        <taxon>Eubacteriales</taxon>
        <taxon>Eubacteriales Family XII. Incertae Sedis</taxon>
        <taxon>Fusibacter</taxon>
    </lineage>
</organism>
<sequence>MKALSKKNLGIEESMTLAITAKAKQLKESGVNIVSFGAGEPDFNTPKNIRDYAIARIEKGGNGYTAASGLIELKKAICAKLLKDNNLTYAPNQIVVSSGAKHSLFNALQTICNPDDEVIIPSPYWVSYYELTKMADAEPVLVEGAASNSFKVTVAQLEAAVTEKTKALLINSPNNPTGAVYTEEELRAIGAFATKHDLYIISDEIYEKLIYGEKHVSIASLSQDLYERTIVVNGLSKAYAMTGWRIGYTACSTTITKVMSNIQSHATSNPNTIAQYAGIEALSGDQTPIEEMRVAFEERKDYMVKTIGEISNVSCVAPKGAFYVMVNISHYKGKTVEGVLVKDSLDLAAVLIDQANIAVIPGIAFGVDDYIRLSYATSMENIIEGLKRLNDFCVKYA</sequence>
<keyword evidence="4 6" id="KW-0808">Transferase</keyword>
<evidence type="ECO:0000256" key="4">
    <source>
        <dbReference type="ARBA" id="ARBA00022679"/>
    </source>
</evidence>
<evidence type="ECO:0000313" key="9">
    <source>
        <dbReference type="Proteomes" id="UP001158045"/>
    </source>
</evidence>
<dbReference type="CDD" id="cd00609">
    <property type="entry name" value="AAT_like"/>
    <property type="match status" value="1"/>
</dbReference>
<evidence type="ECO:0000313" key="8">
    <source>
        <dbReference type="EMBL" id="MDH8677042.1"/>
    </source>
</evidence>
<evidence type="ECO:0000256" key="5">
    <source>
        <dbReference type="ARBA" id="ARBA00022898"/>
    </source>
</evidence>
<keyword evidence="9" id="KW-1185">Reference proteome</keyword>
<dbReference type="Gene3D" id="3.90.1150.10">
    <property type="entry name" value="Aspartate Aminotransferase, domain 1"/>
    <property type="match status" value="1"/>
</dbReference>
<dbReference type="InterPro" id="IPR004838">
    <property type="entry name" value="NHTrfase_class1_PyrdxlP-BS"/>
</dbReference>
<dbReference type="InterPro" id="IPR015422">
    <property type="entry name" value="PyrdxlP-dep_Trfase_small"/>
</dbReference>
<dbReference type="InterPro" id="IPR015424">
    <property type="entry name" value="PyrdxlP-dep_Trfase"/>
</dbReference>
<dbReference type="InterPro" id="IPR004839">
    <property type="entry name" value="Aminotransferase_I/II_large"/>
</dbReference>
<evidence type="ECO:0000256" key="2">
    <source>
        <dbReference type="ARBA" id="ARBA00007441"/>
    </source>
</evidence>
<proteinExistence type="inferred from homology"/>
<evidence type="ECO:0000256" key="3">
    <source>
        <dbReference type="ARBA" id="ARBA00022576"/>
    </source>
</evidence>
<keyword evidence="3 6" id="KW-0032">Aminotransferase</keyword>
<comment type="caution">
    <text evidence="8">The sequence shown here is derived from an EMBL/GenBank/DDBJ whole genome shotgun (WGS) entry which is preliminary data.</text>
</comment>
<dbReference type="EMBL" id="JARYZI010000001">
    <property type="protein sequence ID" value="MDH8677042.1"/>
    <property type="molecule type" value="Genomic_DNA"/>
</dbReference>
<dbReference type="InterPro" id="IPR015421">
    <property type="entry name" value="PyrdxlP-dep_Trfase_major"/>
</dbReference>
<dbReference type="PANTHER" id="PTHR46383">
    <property type="entry name" value="ASPARTATE AMINOTRANSFERASE"/>
    <property type="match status" value="1"/>
</dbReference>
<reference evidence="8 9" key="1">
    <citation type="submission" date="2023-04" db="EMBL/GenBank/DDBJ databases">
        <title>Fusibacter bizertensis strain WBS, isolated from littoral bottom sediments of the Arctic seas - biochemical and genomic analysis.</title>
        <authorList>
            <person name="Brioukhanov A.L."/>
        </authorList>
    </citation>
    <scope>NUCLEOTIDE SEQUENCE [LARGE SCALE GENOMIC DNA]</scope>
    <source>
        <strain evidence="8 9">WBS</strain>
    </source>
</reference>
<comment type="similarity">
    <text evidence="2 6">Belongs to the class-I pyridoxal-phosphate-dependent aminotransferase family.</text>
</comment>
<dbReference type="PANTHER" id="PTHR46383:SF1">
    <property type="entry name" value="ASPARTATE AMINOTRANSFERASE"/>
    <property type="match status" value="1"/>
</dbReference>
<dbReference type="Proteomes" id="UP001158045">
    <property type="component" value="Unassembled WGS sequence"/>
</dbReference>
<gene>
    <name evidence="8" type="ORF">QE109_02720</name>
</gene>
<dbReference type="SUPFAM" id="SSF53383">
    <property type="entry name" value="PLP-dependent transferases"/>
    <property type="match status" value="1"/>
</dbReference>
<evidence type="ECO:0000256" key="1">
    <source>
        <dbReference type="ARBA" id="ARBA00001933"/>
    </source>
</evidence>
<name>A0ABT6N9E9_9FIRM</name>
<dbReference type="PROSITE" id="PS00105">
    <property type="entry name" value="AA_TRANSFER_CLASS_1"/>
    <property type="match status" value="1"/>
</dbReference>
<evidence type="ECO:0000259" key="7">
    <source>
        <dbReference type="Pfam" id="PF00155"/>
    </source>
</evidence>
<dbReference type="GO" id="GO:0008483">
    <property type="term" value="F:transaminase activity"/>
    <property type="evidence" value="ECO:0007669"/>
    <property type="project" value="UniProtKB-KW"/>
</dbReference>
<dbReference type="RefSeq" id="WP_281092840.1">
    <property type="nucleotide sequence ID" value="NZ_JARYZI010000001.1"/>
</dbReference>
<protein>
    <recommendedName>
        <fullName evidence="6">Aminotransferase</fullName>
        <ecNumber evidence="6">2.6.1.-</ecNumber>
    </recommendedName>
</protein>
<dbReference type="Gene3D" id="3.40.640.10">
    <property type="entry name" value="Type I PLP-dependent aspartate aminotransferase-like (Major domain)"/>
    <property type="match status" value="1"/>
</dbReference>
<feature type="domain" description="Aminotransferase class I/classII large" evidence="7">
    <location>
        <begin position="32"/>
        <end position="389"/>
    </location>
</feature>
<accession>A0ABT6N9E9</accession>
<dbReference type="EC" id="2.6.1.-" evidence="6"/>
<dbReference type="InterPro" id="IPR050596">
    <property type="entry name" value="AspAT/PAT-like"/>
</dbReference>
<comment type="cofactor">
    <cofactor evidence="1 6">
        <name>pyridoxal 5'-phosphate</name>
        <dbReference type="ChEBI" id="CHEBI:597326"/>
    </cofactor>
</comment>
<keyword evidence="5" id="KW-0663">Pyridoxal phosphate</keyword>